<organism evidence="1 2">
    <name type="scientific">Acidiplasma cupricumulans</name>
    <dbReference type="NCBI Taxonomy" id="312540"/>
    <lineage>
        <taxon>Archaea</taxon>
        <taxon>Methanobacteriati</taxon>
        <taxon>Thermoplasmatota</taxon>
        <taxon>Thermoplasmata</taxon>
        <taxon>Thermoplasmatales</taxon>
        <taxon>Ferroplasmaceae</taxon>
        <taxon>Acidiplasma</taxon>
    </lineage>
</organism>
<dbReference type="Proteomes" id="UP000050301">
    <property type="component" value="Unassembled WGS sequence"/>
</dbReference>
<reference evidence="1 2" key="1">
    <citation type="submission" date="2015-09" db="EMBL/GenBank/DDBJ databases">
        <title>Heavy metals and arsenic resistance mechanisms in polyextremophilic archaea of the family Ferroplasmaceae.</title>
        <authorList>
            <person name="Bulaev A.G."/>
            <person name="Kanygina A.V."/>
        </authorList>
    </citation>
    <scope>NUCLEOTIDE SEQUENCE [LARGE SCALE GENOMIC DNA]</scope>
    <source>
        <strain evidence="1 2">BH2</strain>
    </source>
</reference>
<gene>
    <name evidence="1" type="ORF">AOG55_07190</name>
</gene>
<proteinExistence type="predicted"/>
<protein>
    <submittedName>
        <fullName evidence="1">Uncharacterized protein</fullName>
    </submittedName>
</protein>
<evidence type="ECO:0000313" key="2">
    <source>
        <dbReference type="Proteomes" id="UP000050301"/>
    </source>
</evidence>
<dbReference type="EMBL" id="LKBH01000163">
    <property type="protein sequence ID" value="KQB35291.1"/>
    <property type="molecule type" value="Genomic_DNA"/>
</dbReference>
<dbReference type="InParanoid" id="A0A0Q0RIN4"/>
<accession>A0A0Q0RIN4</accession>
<sequence>MINVKNVSYNAYYKDMNVHFYLNFVSDNMIIIIQHILTLTVATKFVDPYTFETNYEGYPVSAILD</sequence>
<comment type="caution">
    <text evidence="1">The sequence shown here is derived from an EMBL/GenBank/DDBJ whole genome shotgun (WGS) entry which is preliminary data.</text>
</comment>
<keyword evidence="2" id="KW-1185">Reference proteome</keyword>
<evidence type="ECO:0000313" key="1">
    <source>
        <dbReference type="EMBL" id="KQB35291.1"/>
    </source>
</evidence>
<name>A0A0Q0RIN4_9ARCH</name>
<dbReference type="AlphaFoldDB" id="A0A0Q0RIN4"/>